<evidence type="ECO:0000313" key="2">
    <source>
        <dbReference type="EMBL" id="QNG54809.1"/>
    </source>
</evidence>
<evidence type="ECO:0000256" key="1">
    <source>
        <dbReference type="SAM" id="Phobius"/>
    </source>
</evidence>
<dbReference type="Proteomes" id="UP000515728">
    <property type="component" value="Chromosome"/>
</dbReference>
<dbReference type="KEGG" id="ppel:H6H00_13550"/>
<keyword evidence="3" id="KW-1185">Reference proteome</keyword>
<sequence>METSMRLTLWPLRLLVTGHLVAVLAQPVLAGRFLTGDVDAIAVHGAVGSSLAAAGLVLVVAASVYVLAGRGRVWVAPAAVVLLLAEGVQIGAGYTRNLALHVPLGVTVVVASVLLAIWVWTPSAGRVR</sequence>
<dbReference type="RefSeq" id="WP_185721609.1">
    <property type="nucleotide sequence ID" value="NZ_BAAAWI010000001.1"/>
</dbReference>
<feature type="transmembrane region" description="Helical" evidence="1">
    <location>
        <begin position="98"/>
        <end position="120"/>
    </location>
</feature>
<feature type="transmembrane region" description="Helical" evidence="1">
    <location>
        <begin position="40"/>
        <end position="66"/>
    </location>
</feature>
<dbReference type="EMBL" id="CP060131">
    <property type="protein sequence ID" value="QNG54809.1"/>
    <property type="molecule type" value="Genomic_DNA"/>
</dbReference>
<organism evidence="2 3">
    <name type="scientific">Pseudonocardia petroleophila</name>
    <dbReference type="NCBI Taxonomy" id="37331"/>
    <lineage>
        <taxon>Bacteria</taxon>
        <taxon>Bacillati</taxon>
        <taxon>Actinomycetota</taxon>
        <taxon>Actinomycetes</taxon>
        <taxon>Pseudonocardiales</taxon>
        <taxon>Pseudonocardiaceae</taxon>
        <taxon>Pseudonocardia</taxon>
    </lineage>
</organism>
<keyword evidence="1" id="KW-0472">Membrane</keyword>
<protein>
    <recommendedName>
        <fullName evidence="4">Integral membrane protein</fullName>
    </recommendedName>
</protein>
<keyword evidence="1" id="KW-0812">Transmembrane</keyword>
<reference evidence="2 3" key="1">
    <citation type="submission" date="2020-08" db="EMBL/GenBank/DDBJ databases">
        <authorList>
            <person name="Mo P."/>
        </authorList>
    </citation>
    <scope>NUCLEOTIDE SEQUENCE [LARGE SCALE GENOMIC DNA]</scope>
    <source>
        <strain evidence="2 3">CGMCC 4.1532</strain>
    </source>
</reference>
<name>A0A7G7MPU8_9PSEU</name>
<proteinExistence type="predicted"/>
<keyword evidence="1" id="KW-1133">Transmembrane helix</keyword>
<gene>
    <name evidence="2" type="ORF">H6H00_13550</name>
</gene>
<accession>A0A7G7MPU8</accession>
<feature type="transmembrane region" description="Helical" evidence="1">
    <location>
        <begin position="73"/>
        <end position="92"/>
    </location>
</feature>
<dbReference type="AlphaFoldDB" id="A0A7G7MPU8"/>
<evidence type="ECO:0000313" key="3">
    <source>
        <dbReference type="Proteomes" id="UP000515728"/>
    </source>
</evidence>
<evidence type="ECO:0008006" key="4">
    <source>
        <dbReference type="Google" id="ProtNLM"/>
    </source>
</evidence>